<dbReference type="CDD" id="cd12082">
    <property type="entry name" value="MATE_like"/>
    <property type="match status" value="1"/>
</dbReference>
<keyword evidence="6" id="KW-0812">Transmembrane</keyword>
<keyword evidence="6" id="KW-0472">Membrane</keyword>
<feature type="transmembrane region" description="Helical" evidence="6">
    <location>
        <begin position="407"/>
        <end position="432"/>
    </location>
</feature>
<evidence type="ECO:0000256" key="1">
    <source>
        <dbReference type="ARBA" id="ARBA00003408"/>
    </source>
</evidence>
<protein>
    <recommendedName>
        <fullName evidence="3">Probable multidrug resistance protein NorM</fullName>
    </recommendedName>
    <alternativeName>
        <fullName evidence="5">Multidrug-efflux transporter</fullName>
    </alternativeName>
</protein>
<evidence type="ECO:0000256" key="5">
    <source>
        <dbReference type="ARBA" id="ARBA00031636"/>
    </source>
</evidence>
<keyword evidence="6" id="KW-1133">Transmembrane helix</keyword>
<feature type="transmembrane region" description="Helical" evidence="6">
    <location>
        <begin position="383"/>
        <end position="401"/>
    </location>
</feature>
<dbReference type="InterPro" id="IPR002528">
    <property type="entry name" value="MATE_fam"/>
</dbReference>
<feature type="transmembrane region" description="Helical" evidence="6">
    <location>
        <begin position="230"/>
        <end position="259"/>
    </location>
</feature>
<organism evidence="7 8">
    <name type="scientific">Ornithinimicrobium faecis</name>
    <dbReference type="NCBI Taxonomy" id="2934158"/>
    <lineage>
        <taxon>Bacteria</taxon>
        <taxon>Bacillati</taxon>
        <taxon>Actinomycetota</taxon>
        <taxon>Actinomycetes</taxon>
        <taxon>Micrococcales</taxon>
        <taxon>Ornithinimicrobiaceae</taxon>
        <taxon>Ornithinimicrobium</taxon>
    </lineage>
</organism>
<feature type="transmembrane region" description="Helical" evidence="6">
    <location>
        <begin position="134"/>
        <end position="155"/>
    </location>
</feature>
<keyword evidence="8" id="KW-1185">Reference proteome</keyword>
<keyword evidence="4" id="KW-0813">Transport</keyword>
<feature type="transmembrane region" description="Helical" evidence="6">
    <location>
        <begin position="306"/>
        <end position="331"/>
    </location>
</feature>
<evidence type="ECO:0000256" key="4">
    <source>
        <dbReference type="ARBA" id="ARBA00022448"/>
    </source>
</evidence>
<feature type="transmembrane region" description="Helical" evidence="6">
    <location>
        <begin position="186"/>
        <end position="209"/>
    </location>
</feature>
<feature type="transmembrane region" description="Helical" evidence="6">
    <location>
        <begin position="15"/>
        <end position="35"/>
    </location>
</feature>
<dbReference type="PANTHER" id="PTHR43298">
    <property type="entry name" value="MULTIDRUG RESISTANCE PROTEIN NORM-RELATED"/>
    <property type="match status" value="1"/>
</dbReference>
<name>A0ABY4YX99_9MICO</name>
<comment type="similarity">
    <text evidence="2">Belongs to the multi antimicrobial extrusion (MATE) (TC 2.A.66.1) family.</text>
</comment>
<evidence type="ECO:0000256" key="6">
    <source>
        <dbReference type="SAM" id="Phobius"/>
    </source>
</evidence>
<dbReference type="Pfam" id="PF01554">
    <property type="entry name" value="MatE"/>
    <property type="match status" value="2"/>
</dbReference>
<accession>A0ABY4YX99</accession>
<feature type="transmembrane region" description="Helical" evidence="6">
    <location>
        <begin position="160"/>
        <end position="180"/>
    </location>
</feature>
<dbReference type="EMBL" id="CP099489">
    <property type="protein sequence ID" value="USQ81359.1"/>
    <property type="molecule type" value="Genomic_DNA"/>
</dbReference>
<feature type="transmembrane region" description="Helical" evidence="6">
    <location>
        <begin position="351"/>
        <end position="371"/>
    </location>
</feature>
<evidence type="ECO:0000313" key="7">
    <source>
        <dbReference type="EMBL" id="USQ81359.1"/>
    </source>
</evidence>
<feature type="transmembrane region" description="Helical" evidence="6">
    <location>
        <begin position="271"/>
        <end position="294"/>
    </location>
</feature>
<comment type="function">
    <text evidence="1">Multidrug efflux pump.</text>
</comment>
<reference evidence="7" key="1">
    <citation type="submission" date="2022-06" db="EMBL/GenBank/DDBJ databases">
        <title>Ornithinimicrobium HY1793.</title>
        <authorList>
            <person name="Huang Y."/>
        </authorList>
    </citation>
    <scope>NUCLEOTIDE SEQUENCE</scope>
    <source>
        <strain evidence="7">HY1793</strain>
    </source>
</reference>
<dbReference type="PANTHER" id="PTHR43298:SF2">
    <property type="entry name" value="FMN_FAD EXPORTER YEEO-RELATED"/>
    <property type="match status" value="1"/>
</dbReference>
<feature type="transmembrane region" description="Helical" evidence="6">
    <location>
        <begin position="94"/>
        <end position="114"/>
    </location>
</feature>
<proteinExistence type="inferred from homology"/>
<dbReference type="InterPro" id="IPR050222">
    <property type="entry name" value="MATE_MdtK"/>
</dbReference>
<dbReference type="Proteomes" id="UP001056455">
    <property type="component" value="Chromosome"/>
</dbReference>
<evidence type="ECO:0000313" key="8">
    <source>
        <dbReference type="Proteomes" id="UP001056455"/>
    </source>
</evidence>
<evidence type="ECO:0000256" key="2">
    <source>
        <dbReference type="ARBA" id="ARBA00010199"/>
    </source>
</evidence>
<dbReference type="RefSeq" id="WP_252594783.1">
    <property type="nucleotide sequence ID" value="NZ_CP099489.1"/>
</dbReference>
<evidence type="ECO:0000256" key="3">
    <source>
        <dbReference type="ARBA" id="ARBA00020268"/>
    </source>
</evidence>
<gene>
    <name evidence="7" type="ORF">NF556_06845</name>
</gene>
<sequence>MATGGNDVRSDIRHIGWVALPLYLSMIVVSLSALVNTAALGRFGTAALAAFAVTVAIYFPAMAAVSGAVRGVMPFVASAADDPDRLRRVVRDGTWLSVLVGVLGAGAVAGVPLLARVTGVPESTVEQLGSFPLLMAAGVLLNSFGSMATSCLVALGRSTVVMYAGLLGAACTAVLSPLLVNGAGLGLQGAGISLLIANLAIASVTTIGLRRHLGVGFAAVLSGRSRLADLLELARVGIPMAATVLVKFGVLGAVAFAAALVSTTAAAAHSIATALVSTTFTAAVAIGQATIPLLSWRAERGERPGVLRGVVAGLITALGTLAVIGIAILVLRDQVVSLFTSDPVVTSAMTGLVVIVVLVILGDGAQAILGFGLTGLKRSTPSFLVFAVVYGVLALLVVPVARTGGLTGLWVALAVANLVVALGQAVAFRWVWSRLPEVPSH</sequence>
<feature type="transmembrane region" description="Helical" evidence="6">
    <location>
        <begin position="47"/>
        <end position="73"/>
    </location>
</feature>